<dbReference type="InterPro" id="IPR036010">
    <property type="entry name" value="2Fe-2S_ferredoxin-like_sf"/>
</dbReference>
<dbReference type="AlphaFoldDB" id="A0A7W4FEJ7"/>
<dbReference type="SUPFAM" id="SSF55447">
    <property type="entry name" value="CO dehydrogenase flavoprotein C-terminal domain-like"/>
    <property type="match status" value="1"/>
</dbReference>
<dbReference type="Pfam" id="PF03450">
    <property type="entry name" value="CO_deh_flav_C"/>
    <property type="match status" value="1"/>
</dbReference>
<dbReference type="InterPro" id="IPR014307">
    <property type="entry name" value="Xanthine_DH_ssu"/>
</dbReference>
<dbReference type="Gene3D" id="3.30.43.10">
    <property type="entry name" value="Uridine Diphospho-n-acetylenolpyruvylglucosamine Reductase, domain 2"/>
    <property type="match status" value="1"/>
</dbReference>
<dbReference type="InterPro" id="IPR012675">
    <property type="entry name" value="Beta-grasp_dom_sf"/>
</dbReference>
<dbReference type="SMART" id="SM01092">
    <property type="entry name" value="CO_deh_flav_C"/>
    <property type="match status" value="1"/>
</dbReference>
<evidence type="ECO:0000259" key="7">
    <source>
        <dbReference type="PROSITE" id="PS51387"/>
    </source>
</evidence>
<dbReference type="SUPFAM" id="SSF56176">
    <property type="entry name" value="FAD-binding/transporter-associated domain-like"/>
    <property type="match status" value="1"/>
</dbReference>
<gene>
    <name evidence="8" type="primary">xdhA</name>
    <name evidence="8" type="ORF">HLH33_08160</name>
</gene>
<dbReference type="Proteomes" id="UP000550787">
    <property type="component" value="Unassembled WGS sequence"/>
</dbReference>
<dbReference type="Gene3D" id="1.10.150.120">
    <property type="entry name" value="[2Fe-2S]-binding domain"/>
    <property type="match status" value="1"/>
</dbReference>
<dbReference type="Gene3D" id="3.30.465.10">
    <property type="match status" value="1"/>
</dbReference>
<dbReference type="InterPro" id="IPR002888">
    <property type="entry name" value="2Fe-2S-bd"/>
</dbReference>
<dbReference type="NCBIfam" id="TIGR02963">
    <property type="entry name" value="xanthine_xdhA"/>
    <property type="match status" value="1"/>
</dbReference>
<evidence type="ECO:0000313" key="8">
    <source>
        <dbReference type="EMBL" id="MBB2156283.1"/>
    </source>
</evidence>
<evidence type="ECO:0000256" key="5">
    <source>
        <dbReference type="ARBA" id="ARBA00023004"/>
    </source>
</evidence>
<dbReference type="InterPro" id="IPR036884">
    <property type="entry name" value="2Fe-2S-bd_dom_sf"/>
</dbReference>
<protein>
    <submittedName>
        <fullName evidence="8">Xanthine dehydrogenase small subunit</fullName>
        <ecNumber evidence="8">1.17.1.4</ecNumber>
    </submittedName>
</protein>
<evidence type="ECO:0000256" key="1">
    <source>
        <dbReference type="ARBA" id="ARBA00022630"/>
    </source>
</evidence>
<evidence type="ECO:0000256" key="2">
    <source>
        <dbReference type="ARBA" id="ARBA00022723"/>
    </source>
</evidence>
<keyword evidence="4 8" id="KW-0560">Oxidoreductase</keyword>
<feature type="domain" description="2Fe-2S ferredoxin-type" evidence="6">
    <location>
        <begin position="3"/>
        <end position="93"/>
    </location>
</feature>
<dbReference type="EMBL" id="JABEQG010000011">
    <property type="protein sequence ID" value="MBB2156283.1"/>
    <property type="molecule type" value="Genomic_DNA"/>
</dbReference>
<organism evidence="8 9">
    <name type="scientific">Gluconacetobacter diazotrophicus</name>
    <name type="common">Acetobacter diazotrophicus</name>
    <dbReference type="NCBI Taxonomy" id="33996"/>
    <lineage>
        <taxon>Bacteria</taxon>
        <taxon>Pseudomonadati</taxon>
        <taxon>Pseudomonadota</taxon>
        <taxon>Alphaproteobacteria</taxon>
        <taxon>Acetobacterales</taxon>
        <taxon>Acetobacteraceae</taxon>
        <taxon>Gluconacetobacter</taxon>
    </lineage>
</organism>
<dbReference type="PANTHER" id="PTHR45444">
    <property type="entry name" value="XANTHINE DEHYDROGENASE"/>
    <property type="match status" value="1"/>
</dbReference>
<dbReference type="SUPFAM" id="SSF54292">
    <property type="entry name" value="2Fe-2S ferredoxin-like"/>
    <property type="match status" value="1"/>
</dbReference>
<dbReference type="SUPFAM" id="SSF47741">
    <property type="entry name" value="CO dehydrogenase ISP C-domain like"/>
    <property type="match status" value="1"/>
</dbReference>
<dbReference type="GO" id="GO:0051537">
    <property type="term" value="F:2 iron, 2 sulfur cluster binding"/>
    <property type="evidence" value="ECO:0007669"/>
    <property type="project" value="InterPro"/>
</dbReference>
<dbReference type="GO" id="GO:0005506">
    <property type="term" value="F:iron ion binding"/>
    <property type="evidence" value="ECO:0007669"/>
    <property type="project" value="InterPro"/>
</dbReference>
<accession>A0A7W4FEJ7</accession>
<dbReference type="InterPro" id="IPR006058">
    <property type="entry name" value="2Fe2S_fd_BS"/>
</dbReference>
<dbReference type="InterPro" id="IPR036318">
    <property type="entry name" value="FAD-bd_PCMH-like_sf"/>
</dbReference>
<dbReference type="InterPro" id="IPR002346">
    <property type="entry name" value="Mopterin_DH_FAD-bd"/>
</dbReference>
<dbReference type="InterPro" id="IPR016208">
    <property type="entry name" value="Ald_Oxase/xanthine_DH-like"/>
</dbReference>
<dbReference type="Gene3D" id="3.30.390.50">
    <property type="entry name" value="CO dehydrogenase flavoprotein, C-terminal domain"/>
    <property type="match status" value="1"/>
</dbReference>
<dbReference type="InterPro" id="IPR016169">
    <property type="entry name" value="FAD-bd_PCMH_sub2"/>
</dbReference>
<sequence length="497" mass="52876">MRDHIRFYLGDTLYDLSGFSPTLTVLDWLREQRGRTGTKEGCNEGDCGACTVLVARLDGGPPDAPRLAWRAVNACIQFVSMLDGAQLFTVEDLRASDGTLHPVQQAMVDLHGSQCGFCTPGFVMSMVAYRKQPGAVAEDGPIDDALAGNLCRCTGYAPIVRAMKQAMAAGSDRFDAQAAAIADRLSALRDGQTVHVSGPAGRLTIPADADALAATLLADPEATIVAGATDVGLWVTKGLRTLPHVVAIGQVPDLKRLDRTADGLRIGAAVTYEDARDALAGLLPDAGEIVRRIGSTQVRNAGTVCGNIANGSPIGDGPPVFIAAGATLHLRRGDVRRNMPLEDYFLAYGQQDRQPGEFVEGVTIPTLRQGQVFRAYKVSKRFDQDISALLGAFALTLDDAGTITDARIAFGGMAATPRRARATEEALRGHPWSEATLQAARAAIATDFAPISDMRASDWYRRTVAANLLTRLFAETAPGARRPETRLAGRSEAAIHA</sequence>
<dbReference type="InterPro" id="IPR005107">
    <property type="entry name" value="CO_DH_flav_C"/>
</dbReference>
<reference evidence="8 9" key="1">
    <citation type="submission" date="2020-04" db="EMBL/GenBank/DDBJ databases">
        <title>Description of novel Gluconacetobacter.</title>
        <authorList>
            <person name="Sombolestani A."/>
        </authorList>
    </citation>
    <scope>NUCLEOTIDE SEQUENCE [LARGE SCALE GENOMIC DNA]</scope>
    <source>
        <strain evidence="8 9">LMG 7603</strain>
    </source>
</reference>
<dbReference type="Pfam" id="PF00941">
    <property type="entry name" value="FAD_binding_5"/>
    <property type="match status" value="1"/>
</dbReference>
<dbReference type="RefSeq" id="WP_183115741.1">
    <property type="nucleotide sequence ID" value="NZ_JABEQG010000011.1"/>
</dbReference>
<dbReference type="EC" id="1.17.1.4" evidence="8"/>
<keyword evidence="1" id="KW-0285">Flavoprotein</keyword>
<dbReference type="Pfam" id="PF00111">
    <property type="entry name" value="Fer2"/>
    <property type="match status" value="1"/>
</dbReference>
<comment type="caution">
    <text evidence="8">The sequence shown here is derived from an EMBL/GenBank/DDBJ whole genome shotgun (WGS) entry which is preliminary data.</text>
</comment>
<dbReference type="PROSITE" id="PS51085">
    <property type="entry name" value="2FE2S_FER_2"/>
    <property type="match status" value="1"/>
</dbReference>
<dbReference type="PROSITE" id="PS51387">
    <property type="entry name" value="FAD_PCMH"/>
    <property type="match status" value="1"/>
</dbReference>
<dbReference type="CDD" id="cd00207">
    <property type="entry name" value="fer2"/>
    <property type="match status" value="1"/>
</dbReference>
<dbReference type="GO" id="GO:0071949">
    <property type="term" value="F:FAD binding"/>
    <property type="evidence" value="ECO:0007669"/>
    <property type="project" value="InterPro"/>
</dbReference>
<dbReference type="InterPro" id="IPR012175">
    <property type="entry name" value="Xanth_DH_ssu_bac"/>
</dbReference>
<dbReference type="Gene3D" id="3.10.20.30">
    <property type="match status" value="1"/>
</dbReference>
<evidence type="ECO:0000256" key="3">
    <source>
        <dbReference type="ARBA" id="ARBA00022827"/>
    </source>
</evidence>
<evidence type="ECO:0000256" key="4">
    <source>
        <dbReference type="ARBA" id="ARBA00023002"/>
    </source>
</evidence>
<name>A0A7W4FEJ7_GLUDI</name>
<dbReference type="Pfam" id="PF01799">
    <property type="entry name" value="Fer2_2"/>
    <property type="match status" value="1"/>
</dbReference>
<evidence type="ECO:0000259" key="6">
    <source>
        <dbReference type="PROSITE" id="PS51085"/>
    </source>
</evidence>
<keyword evidence="3" id="KW-0274">FAD</keyword>
<keyword evidence="2" id="KW-0479">Metal-binding</keyword>
<keyword evidence="5" id="KW-0408">Iron</keyword>
<dbReference type="PROSITE" id="PS00197">
    <property type="entry name" value="2FE2S_FER_1"/>
    <property type="match status" value="1"/>
</dbReference>
<feature type="domain" description="FAD-binding PCMH-type" evidence="7">
    <location>
        <begin position="195"/>
        <end position="369"/>
    </location>
</feature>
<dbReference type="InterPro" id="IPR036683">
    <property type="entry name" value="CO_DH_flav_C_dom_sf"/>
</dbReference>
<dbReference type="InterPro" id="IPR016167">
    <property type="entry name" value="FAD-bd_PCMH_sub1"/>
</dbReference>
<dbReference type="InterPro" id="IPR001041">
    <property type="entry name" value="2Fe-2S_ferredoxin-type"/>
</dbReference>
<proteinExistence type="predicted"/>
<dbReference type="InterPro" id="IPR016166">
    <property type="entry name" value="FAD-bd_PCMH"/>
</dbReference>
<evidence type="ECO:0000313" key="9">
    <source>
        <dbReference type="Proteomes" id="UP000550787"/>
    </source>
</evidence>
<dbReference type="GO" id="GO:0004854">
    <property type="term" value="F:xanthine dehydrogenase activity"/>
    <property type="evidence" value="ECO:0007669"/>
    <property type="project" value="UniProtKB-EC"/>
</dbReference>
<dbReference type="PIRSF" id="PIRSF036557">
    <property type="entry name" value="XdhA_RC"/>
    <property type="match status" value="1"/>
</dbReference>
<dbReference type="PANTHER" id="PTHR45444:SF3">
    <property type="entry name" value="XANTHINE DEHYDROGENASE"/>
    <property type="match status" value="1"/>
</dbReference>